<organism evidence="1 2">
    <name type="scientific">Miniphocaeibacter halophilus</name>
    <dbReference type="NCBI Taxonomy" id="2931922"/>
    <lineage>
        <taxon>Bacteria</taxon>
        <taxon>Bacillati</taxon>
        <taxon>Bacillota</taxon>
        <taxon>Tissierellia</taxon>
        <taxon>Tissierellales</taxon>
        <taxon>Peptoniphilaceae</taxon>
        <taxon>Miniphocaeibacter</taxon>
    </lineage>
</organism>
<keyword evidence="2" id="KW-1185">Reference proteome</keyword>
<reference evidence="1 2" key="1">
    <citation type="journal article" date="2022" name="Int. J. Syst. Evol. Microbiol.">
        <title>Miniphocaeibacter halophilus sp. nov., an ammonium-tolerant acetate-producing bacterium isolated from a biogas system.</title>
        <authorList>
            <person name="Schnurer A."/>
            <person name="Singh A."/>
            <person name="Bi S."/>
            <person name="Qiao W."/>
            <person name="Westerholm M."/>
        </authorList>
    </citation>
    <scope>NUCLEOTIDE SEQUENCE [LARGE SCALE GENOMIC DNA]</scope>
    <source>
        <strain evidence="1 2">AMB_01</strain>
    </source>
</reference>
<protein>
    <submittedName>
        <fullName evidence="1">PTS sugar transporter subunit IIA</fullName>
    </submittedName>
</protein>
<dbReference type="EMBL" id="CP066744">
    <property type="protein sequence ID" value="QQK09100.1"/>
    <property type="molecule type" value="Genomic_DNA"/>
</dbReference>
<gene>
    <name evidence="1" type="ORF">JFY71_07320</name>
</gene>
<evidence type="ECO:0000313" key="1">
    <source>
        <dbReference type="EMBL" id="QQK09100.1"/>
    </source>
</evidence>
<sequence>MMNHLILISHGRLCEELKNSTEMIMGPQNNIHTVSLLASEGKEDFLNKFKEVTKDLDKFTVLADLMGGTPCNVVSQLIMQGEKFDIFTGMNMPMVIDFISNDFEVSPDDIRKNAKDSINYVNEILANSNDDDELE</sequence>
<evidence type="ECO:0000313" key="2">
    <source>
        <dbReference type="Proteomes" id="UP000595814"/>
    </source>
</evidence>
<dbReference type="Proteomes" id="UP000595814">
    <property type="component" value="Chromosome"/>
</dbReference>
<keyword evidence="1" id="KW-0813">Transport</keyword>
<name>A0AC61MTQ1_9FIRM</name>
<proteinExistence type="predicted"/>
<keyword evidence="1" id="KW-0762">Sugar transport</keyword>
<accession>A0AC61MTQ1</accession>